<protein>
    <submittedName>
        <fullName evidence="4">Uncharacterized protein</fullName>
    </submittedName>
</protein>
<keyword evidence="3" id="KW-0732">Signal</keyword>
<evidence type="ECO:0000313" key="4">
    <source>
        <dbReference type="EMBL" id="RKP12516.1"/>
    </source>
</evidence>
<gene>
    <name evidence="4" type="ORF">BJ684DRAFT_17000</name>
</gene>
<feature type="coiled-coil region" evidence="1">
    <location>
        <begin position="133"/>
        <end position="172"/>
    </location>
</feature>
<evidence type="ECO:0000256" key="2">
    <source>
        <dbReference type="SAM" id="MobiDB-lite"/>
    </source>
</evidence>
<proteinExistence type="predicted"/>
<sequence>MRYFTLAIVAVALAGTCRNGGVAVAQPTHSPDGGGGPSHSSNLALKEMHAWKQGVDGGAPALPPLKELPWSIRYDGYTQIGKWSLCNVHWKAIQAARITAAPMPGLLKDKTRLEKHLQAARAGLKDTPQRSYLDKAMRKHKSVEERRARALIKGAERLLGEVESSINELERKTVQEMARVARYWSSSGDGNRPPINHGSKQA</sequence>
<accession>A0A4P9Y115</accession>
<feature type="region of interest" description="Disordered" evidence="2">
    <location>
        <begin position="183"/>
        <end position="202"/>
    </location>
</feature>
<dbReference type="Proteomes" id="UP000267251">
    <property type="component" value="Unassembled WGS sequence"/>
</dbReference>
<keyword evidence="1" id="KW-0175">Coiled coil</keyword>
<dbReference type="EMBL" id="KZ988303">
    <property type="protein sequence ID" value="RKP12516.1"/>
    <property type="molecule type" value="Genomic_DNA"/>
</dbReference>
<feature type="signal peptide" evidence="3">
    <location>
        <begin position="1"/>
        <end position="19"/>
    </location>
</feature>
<name>A0A4P9Y115_9FUNG</name>
<evidence type="ECO:0000313" key="5">
    <source>
        <dbReference type="Proteomes" id="UP000267251"/>
    </source>
</evidence>
<keyword evidence="5" id="KW-1185">Reference proteome</keyword>
<organism evidence="4 5">
    <name type="scientific">Piptocephalis cylindrospora</name>
    <dbReference type="NCBI Taxonomy" id="1907219"/>
    <lineage>
        <taxon>Eukaryota</taxon>
        <taxon>Fungi</taxon>
        <taxon>Fungi incertae sedis</taxon>
        <taxon>Zoopagomycota</taxon>
        <taxon>Zoopagomycotina</taxon>
        <taxon>Zoopagomycetes</taxon>
        <taxon>Zoopagales</taxon>
        <taxon>Piptocephalidaceae</taxon>
        <taxon>Piptocephalis</taxon>
    </lineage>
</organism>
<evidence type="ECO:0000256" key="1">
    <source>
        <dbReference type="SAM" id="Coils"/>
    </source>
</evidence>
<feature type="chain" id="PRO_5020960423" evidence="3">
    <location>
        <begin position="20"/>
        <end position="202"/>
    </location>
</feature>
<dbReference type="AlphaFoldDB" id="A0A4P9Y115"/>
<evidence type="ECO:0000256" key="3">
    <source>
        <dbReference type="SAM" id="SignalP"/>
    </source>
</evidence>
<reference evidence="5" key="1">
    <citation type="journal article" date="2018" name="Nat. Microbiol.">
        <title>Leveraging single-cell genomics to expand the fungal tree of life.</title>
        <authorList>
            <person name="Ahrendt S.R."/>
            <person name="Quandt C.A."/>
            <person name="Ciobanu D."/>
            <person name="Clum A."/>
            <person name="Salamov A."/>
            <person name="Andreopoulos B."/>
            <person name="Cheng J.F."/>
            <person name="Woyke T."/>
            <person name="Pelin A."/>
            <person name="Henrissat B."/>
            <person name="Reynolds N.K."/>
            <person name="Benny G.L."/>
            <person name="Smith M.E."/>
            <person name="James T.Y."/>
            <person name="Grigoriev I.V."/>
        </authorList>
    </citation>
    <scope>NUCLEOTIDE SEQUENCE [LARGE SCALE GENOMIC DNA]</scope>
</reference>